<name>A0A8J3RD41_9ACTN</name>
<evidence type="ECO:0000313" key="1">
    <source>
        <dbReference type="EMBL" id="GIH72539.1"/>
    </source>
</evidence>
<comment type="caution">
    <text evidence="1">The sequence shown here is derived from an EMBL/GenBank/DDBJ whole genome shotgun (WGS) entry which is preliminary data.</text>
</comment>
<dbReference type="Proteomes" id="UP000610966">
    <property type="component" value="Unassembled WGS sequence"/>
</dbReference>
<organism evidence="1 2">
    <name type="scientific">Sphaerimonospora thailandensis</name>
    <dbReference type="NCBI Taxonomy" id="795644"/>
    <lineage>
        <taxon>Bacteria</taxon>
        <taxon>Bacillati</taxon>
        <taxon>Actinomycetota</taxon>
        <taxon>Actinomycetes</taxon>
        <taxon>Streptosporangiales</taxon>
        <taxon>Streptosporangiaceae</taxon>
        <taxon>Sphaerimonospora</taxon>
    </lineage>
</organism>
<accession>A0A8J3RD41</accession>
<reference evidence="1" key="1">
    <citation type="submission" date="2021-01" db="EMBL/GenBank/DDBJ databases">
        <title>Whole genome shotgun sequence of Sphaerimonospora thailandensis NBRC 107569.</title>
        <authorList>
            <person name="Komaki H."/>
            <person name="Tamura T."/>
        </authorList>
    </citation>
    <scope>NUCLEOTIDE SEQUENCE</scope>
    <source>
        <strain evidence="1">NBRC 107569</strain>
    </source>
</reference>
<evidence type="ECO:0000313" key="2">
    <source>
        <dbReference type="Proteomes" id="UP000610966"/>
    </source>
</evidence>
<dbReference type="EMBL" id="BOOG01000054">
    <property type="protein sequence ID" value="GIH72539.1"/>
    <property type="molecule type" value="Genomic_DNA"/>
</dbReference>
<proteinExistence type="predicted"/>
<sequence>MYTVGKSEQVDEQIAALPATALAAFQEVVLFLQVAPWNGHPFMRERPDSPMRTRTFGEGGSGMVTYLIIEYRRLVEIIHLVWHE</sequence>
<dbReference type="AlphaFoldDB" id="A0A8J3RD41"/>
<protein>
    <submittedName>
        <fullName evidence="1">Uncharacterized protein</fullName>
    </submittedName>
</protein>
<gene>
    <name evidence="1" type="ORF">Mth01_47920</name>
</gene>
<keyword evidence="2" id="KW-1185">Reference proteome</keyword>